<keyword evidence="4 9" id="KW-0812">Transmembrane</keyword>
<evidence type="ECO:0000256" key="4">
    <source>
        <dbReference type="ARBA" id="ARBA00022692"/>
    </source>
</evidence>
<evidence type="ECO:0000256" key="2">
    <source>
        <dbReference type="ARBA" id="ARBA00005931"/>
    </source>
</evidence>
<dbReference type="EMBL" id="JAMYWD010000008">
    <property type="protein sequence ID" value="KAJ4963576.1"/>
    <property type="molecule type" value="Genomic_DNA"/>
</dbReference>
<evidence type="ECO:0000313" key="11">
    <source>
        <dbReference type="Proteomes" id="UP001141806"/>
    </source>
</evidence>
<comment type="caution">
    <text evidence="10">The sequence shown here is derived from an EMBL/GenBank/DDBJ whole genome shotgun (WGS) entry which is preliminary data.</text>
</comment>
<evidence type="ECO:0000256" key="5">
    <source>
        <dbReference type="ARBA" id="ARBA00022741"/>
    </source>
</evidence>
<dbReference type="AlphaFoldDB" id="A0A9Q0HBM6"/>
<keyword evidence="11" id="KW-1185">Reference proteome</keyword>
<dbReference type="Proteomes" id="UP001141806">
    <property type="component" value="Unassembled WGS sequence"/>
</dbReference>
<dbReference type="InterPro" id="IPR009834">
    <property type="entry name" value="Ureide_permease"/>
</dbReference>
<dbReference type="InterPro" id="IPR030189">
    <property type="entry name" value="UPS_plant"/>
</dbReference>
<comment type="subcellular location">
    <subcellularLocation>
        <location evidence="1">Membrane</location>
        <topology evidence="1">Multi-pass membrane protein</topology>
    </subcellularLocation>
</comment>
<feature type="transmembrane region" description="Helical" evidence="9">
    <location>
        <begin position="112"/>
        <end position="136"/>
    </location>
</feature>
<dbReference type="PANTHER" id="PTHR31081:SF5">
    <property type="entry name" value="UREIDE PERMEASE 1-RELATED"/>
    <property type="match status" value="1"/>
</dbReference>
<dbReference type="GO" id="GO:0015505">
    <property type="term" value="F:uracil:monoatomic cation symporter activity"/>
    <property type="evidence" value="ECO:0007669"/>
    <property type="project" value="TreeGrafter"/>
</dbReference>
<dbReference type="PANTHER" id="PTHR31081">
    <property type="entry name" value="UREIDE PERMEASE 1-RELATED-RELATED"/>
    <property type="match status" value="1"/>
</dbReference>
<accession>A0A9Q0HBM6</accession>
<gene>
    <name evidence="10" type="ORF">NE237_023515</name>
</gene>
<keyword evidence="8 9" id="KW-0472">Membrane</keyword>
<evidence type="ECO:0000256" key="8">
    <source>
        <dbReference type="ARBA" id="ARBA00023136"/>
    </source>
</evidence>
<protein>
    <submittedName>
        <fullName evidence="10">Uncharacterized protein</fullName>
    </submittedName>
</protein>
<dbReference type="GO" id="GO:0016020">
    <property type="term" value="C:membrane"/>
    <property type="evidence" value="ECO:0007669"/>
    <property type="project" value="UniProtKB-SubCell"/>
</dbReference>
<dbReference type="GO" id="GO:0005274">
    <property type="term" value="F:allantoin:proton symporter activity"/>
    <property type="evidence" value="ECO:0007669"/>
    <property type="project" value="TreeGrafter"/>
</dbReference>
<organism evidence="10 11">
    <name type="scientific">Protea cynaroides</name>
    <dbReference type="NCBI Taxonomy" id="273540"/>
    <lineage>
        <taxon>Eukaryota</taxon>
        <taxon>Viridiplantae</taxon>
        <taxon>Streptophyta</taxon>
        <taxon>Embryophyta</taxon>
        <taxon>Tracheophyta</taxon>
        <taxon>Spermatophyta</taxon>
        <taxon>Magnoliopsida</taxon>
        <taxon>Proteales</taxon>
        <taxon>Proteaceae</taxon>
        <taxon>Protea</taxon>
    </lineage>
</organism>
<evidence type="ECO:0000256" key="6">
    <source>
        <dbReference type="ARBA" id="ARBA00022840"/>
    </source>
</evidence>
<dbReference type="Pfam" id="PF07168">
    <property type="entry name" value="Ureide_permease"/>
    <property type="match status" value="1"/>
</dbReference>
<name>A0A9Q0HBM6_9MAGN</name>
<evidence type="ECO:0000313" key="10">
    <source>
        <dbReference type="EMBL" id="KAJ4963576.1"/>
    </source>
</evidence>
<keyword evidence="5" id="KW-0547">Nucleotide-binding</keyword>
<feature type="transmembrane region" description="Helical" evidence="9">
    <location>
        <begin position="71"/>
        <end position="92"/>
    </location>
</feature>
<keyword evidence="3" id="KW-0813">Transport</keyword>
<keyword evidence="6" id="KW-0067">ATP-binding</keyword>
<comment type="similarity">
    <text evidence="2">Belongs to the plant ureide permease (TC 2.A.7.19) family.</text>
</comment>
<evidence type="ECO:0000256" key="3">
    <source>
        <dbReference type="ARBA" id="ARBA00022448"/>
    </source>
</evidence>
<sequence length="193" mass="22472">MLQHLILWKDYRYTREWIRNIPRQWKYKTLVDGRWTFENGSSHPEKAKIGTADFLMGLENKRAIKVSGKSTIIGLGVAIFAGACFSLFSPAFNLATNDQWHTMKAGVPHLVVYTAFFYFTLSWFIISIILTMSFLYNPIFKLFTTDHILTYFRKLDVILSLTPEYKQEKSSQVSTPNIGHSNQEYMELCLRTH</sequence>
<evidence type="ECO:0000256" key="1">
    <source>
        <dbReference type="ARBA" id="ARBA00004141"/>
    </source>
</evidence>
<evidence type="ECO:0000256" key="7">
    <source>
        <dbReference type="ARBA" id="ARBA00022989"/>
    </source>
</evidence>
<reference evidence="10" key="1">
    <citation type="journal article" date="2023" name="Plant J.">
        <title>The genome of the king protea, Protea cynaroides.</title>
        <authorList>
            <person name="Chang J."/>
            <person name="Duong T.A."/>
            <person name="Schoeman C."/>
            <person name="Ma X."/>
            <person name="Roodt D."/>
            <person name="Barker N."/>
            <person name="Li Z."/>
            <person name="Van de Peer Y."/>
            <person name="Mizrachi E."/>
        </authorList>
    </citation>
    <scope>NUCLEOTIDE SEQUENCE</scope>
    <source>
        <tissue evidence="10">Young leaves</tissue>
    </source>
</reference>
<keyword evidence="7 9" id="KW-1133">Transmembrane helix</keyword>
<evidence type="ECO:0000256" key="9">
    <source>
        <dbReference type="SAM" id="Phobius"/>
    </source>
</evidence>
<dbReference type="GO" id="GO:0005524">
    <property type="term" value="F:ATP binding"/>
    <property type="evidence" value="ECO:0007669"/>
    <property type="project" value="UniProtKB-KW"/>
</dbReference>
<proteinExistence type="inferred from homology"/>
<dbReference type="OrthoDB" id="680255at2759"/>